<feature type="repeat" description="ANK" evidence="7">
    <location>
        <begin position="71"/>
        <end position="94"/>
    </location>
</feature>
<feature type="transmembrane region" description="Helical" evidence="8">
    <location>
        <begin position="377"/>
        <end position="399"/>
    </location>
</feature>
<evidence type="ECO:0000313" key="11">
    <source>
        <dbReference type="Proteomes" id="UP000237347"/>
    </source>
</evidence>
<dbReference type="SMART" id="SM00248">
    <property type="entry name" value="ANK"/>
    <property type="match status" value="9"/>
</dbReference>
<dbReference type="AlphaFoldDB" id="A0AAW0IM76"/>
<evidence type="ECO:0000256" key="4">
    <source>
        <dbReference type="ARBA" id="ARBA00022989"/>
    </source>
</evidence>
<keyword evidence="11" id="KW-1185">Reference proteome</keyword>
<name>A0AAW0IM76_QUESU</name>
<evidence type="ECO:0000256" key="2">
    <source>
        <dbReference type="ARBA" id="ARBA00022692"/>
    </source>
</evidence>
<keyword evidence="3" id="KW-0677">Repeat</keyword>
<dbReference type="PANTHER" id="PTHR24186">
    <property type="entry name" value="PROTEIN PHOSPHATASE 1 REGULATORY SUBUNIT"/>
    <property type="match status" value="1"/>
</dbReference>
<gene>
    <name evidence="10" type="primary">ACD6_24</name>
    <name evidence="10" type="ORF">CFP56_001861</name>
</gene>
<protein>
    <submittedName>
        <fullName evidence="10">Protein accelerated cell death 6</fullName>
    </submittedName>
</protein>
<dbReference type="Pfam" id="PF13962">
    <property type="entry name" value="PGG"/>
    <property type="match status" value="2"/>
</dbReference>
<evidence type="ECO:0000313" key="10">
    <source>
        <dbReference type="EMBL" id="KAK7815251.1"/>
    </source>
</evidence>
<feature type="transmembrane region" description="Helical" evidence="8">
    <location>
        <begin position="922"/>
        <end position="944"/>
    </location>
</feature>
<feature type="transmembrane region" description="Helical" evidence="8">
    <location>
        <begin position="453"/>
        <end position="484"/>
    </location>
</feature>
<keyword evidence="4 8" id="KW-1133">Transmembrane helix</keyword>
<dbReference type="PRINTS" id="PR01415">
    <property type="entry name" value="ANKYRIN"/>
</dbReference>
<dbReference type="InterPro" id="IPR026961">
    <property type="entry name" value="PGG_dom"/>
</dbReference>
<dbReference type="InterPro" id="IPR036770">
    <property type="entry name" value="Ankyrin_rpt-contain_sf"/>
</dbReference>
<organism evidence="10 11">
    <name type="scientific">Quercus suber</name>
    <name type="common">Cork oak</name>
    <dbReference type="NCBI Taxonomy" id="58331"/>
    <lineage>
        <taxon>Eukaryota</taxon>
        <taxon>Viridiplantae</taxon>
        <taxon>Streptophyta</taxon>
        <taxon>Embryophyta</taxon>
        <taxon>Tracheophyta</taxon>
        <taxon>Spermatophyta</taxon>
        <taxon>Magnoliopsida</taxon>
        <taxon>eudicotyledons</taxon>
        <taxon>Gunneridae</taxon>
        <taxon>Pentapetalae</taxon>
        <taxon>rosids</taxon>
        <taxon>fabids</taxon>
        <taxon>Fagales</taxon>
        <taxon>Fagaceae</taxon>
        <taxon>Quercus</taxon>
    </lineage>
</organism>
<dbReference type="Gene3D" id="1.25.40.20">
    <property type="entry name" value="Ankyrin repeat-containing domain"/>
    <property type="match status" value="3"/>
</dbReference>
<feature type="repeat" description="ANK" evidence="7">
    <location>
        <begin position="136"/>
        <end position="168"/>
    </location>
</feature>
<sequence>MEPKYYNAAAEGAIGVFQGITESLNQLLTPNRNTVLHIHLTTLIEKSESSTDFVKEILTKCPSLLRQANVKGETPLHIAAKYGDAAVVKVLIEHAKRRQQDPKSEVKVTTESALPPQLESGVDKAVKKMLMMKNKKKETAMHEAVRNNHLEVVKLLVSNGKDISYSANDAGETPLYMAVERNYREVVFHILQNCTSLTHDGPLGVTTLHAAVIWNDHDRKDMTALHIAADRGHLTREVGMHSIESSSHEDVVNVILKQSSLSNLLNEKDESRDTPLLLSKSLPYIKDLMRHDRVNKMVFNEQNLDAYDIEESSKEKFGDNEIAFPHNRPAEFRKFLGEHYIKPKNFLFGLLQWEEEDYKSCRKRFVSVMNKTSETHLVVDTLIATVTFTAGITMPGGFIGQEGPNSGSPVLIRNTAFKAFIITNTIAMVQSCSAAFFHLFMPLLFDKQNLGDFSFLLASLAFFASISSMGTMMVAFVLGTYAVLMHSWGLAVANSVIGLFYFIPVFFICIGCLNYFLEILRVGSFWILDRLCKFRNFLVLHIHLTTLIEKSESSTDFVKEILRICPSLLRQANVKGKTPLHIAARYGDAAIVKVLIEHAKRRQQDPKSEVKVTTESALPPELESGVDKAVKKMLKMKNKKKETAMHEAVRNNHLEVVKLLVSNGKDISYSANDAGETPLYMAVERHYREVVFHILQNCKSLTHEGPLGVTTLPAAVIWNDHDRKDMTALHIAADRGHLTREVGMHSIESSSHEDVVNVILKQSSLSNLLNEKDESRDTPLLLSKSLPYIKDLMRHDRVNKMVFNEQNLDAYDIEESSKEKFGDNEIAFPHNRPAEFRKFLGEHYIKPKNFLFGLLQWEEEDYKSCRKRFVSVMNKTSQHHMVVDTLIATVTFTAGITMPGGFIQEGPHSGSPVLMRNTAFKAFIITNTIAMVQSCSAAFFHLFMPLLFDEQNPGDFSFLLASLAFFASVSSMGTMMVAFVLGTYAVLMHSWGLAVANSVIGLFYFIPVFFICIGCLNYFLEILRVGSFWILDRLCKFRNFLGDALEKWMRRSRNSPSMRSILPRASLSP</sequence>
<dbReference type="PROSITE" id="PS50088">
    <property type="entry name" value="ANK_REPEAT"/>
    <property type="match status" value="4"/>
</dbReference>
<dbReference type="PROSITE" id="PS50297">
    <property type="entry name" value="ANK_REP_REGION"/>
    <property type="match status" value="4"/>
</dbReference>
<evidence type="ECO:0000256" key="6">
    <source>
        <dbReference type="ARBA" id="ARBA00023136"/>
    </source>
</evidence>
<reference evidence="10 11" key="1">
    <citation type="journal article" date="2018" name="Sci. Data">
        <title>The draft genome sequence of cork oak.</title>
        <authorList>
            <person name="Ramos A.M."/>
            <person name="Usie A."/>
            <person name="Barbosa P."/>
            <person name="Barros P.M."/>
            <person name="Capote T."/>
            <person name="Chaves I."/>
            <person name="Simoes F."/>
            <person name="Abreu I."/>
            <person name="Carrasquinho I."/>
            <person name="Faro C."/>
            <person name="Guimaraes J.B."/>
            <person name="Mendonca D."/>
            <person name="Nobrega F."/>
            <person name="Rodrigues L."/>
            <person name="Saibo N.J.M."/>
            <person name="Varela M.C."/>
            <person name="Egas C."/>
            <person name="Matos J."/>
            <person name="Miguel C.M."/>
            <person name="Oliveira M.M."/>
            <person name="Ricardo C.P."/>
            <person name="Goncalves S."/>
        </authorList>
    </citation>
    <scope>NUCLEOTIDE SEQUENCE [LARGE SCALE GENOMIC DNA]</scope>
    <source>
        <strain evidence="11">cv. HL8</strain>
    </source>
</reference>
<evidence type="ECO:0000256" key="1">
    <source>
        <dbReference type="ARBA" id="ARBA00004141"/>
    </source>
</evidence>
<keyword evidence="5 7" id="KW-0040">ANK repeat</keyword>
<keyword evidence="2 8" id="KW-0812">Transmembrane</keyword>
<evidence type="ECO:0000256" key="5">
    <source>
        <dbReference type="ARBA" id="ARBA00023043"/>
    </source>
</evidence>
<dbReference type="InterPro" id="IPR002110">
    <property type="entry name" value="Ankyrin_rpt"/>
</dbReference>
<keyword evidence="6 8" id="KW-0472">Membrane</keyword>
<evidence type="ECO:0000256" key="8">
    <source>
        <dbReference type="SAM" id="Phobius"/>
    </source>
</evidence>
<evidence type="ECO:0000256" key="7">
    <source>
        <dbReference type="PROSITE-ProRule" id="PRU00023"/>
    </source>
</evidence>
<dbReference type="EMBL" id="PKMF04001022">
    <property type="protein sequence ID" value="KAK7815251.1"/>
    <property type="molecule type" value="Genomic_DNA"/>
</dbReference>
<feature type="domain" description="PGG" evidence="9">
    <location>
        <begin position="369"/>
        <end position="483"/>
    </location>
</feature>
<comment type="caution">
    <text evidence="10">The sequence shown here is derived from an EMBL/GenBank/DDBJ whole genome shotgun (WGS) entry which is preliminary data.</text>
</comment>
<dbReference type="PANTHER" id="PTHR24186:SF36">
    <property type="entry name" value="SERINE_THREONINE-PROTEIN PHOSPHATASE 6 REGULATORY ANKYRIN REPEAT SUBUNIT A-LIKE"/>
    <property type="match status" value="1"/>
</dbReference>
<evidence type="ECO:0000259" key="9">
    <source>
        <dbReference type="Pfam" id="PF13962"/>
    </source>
</evidence>
<feature type="transmembrane region" description="Helical" evidence="8">
    <location>
        <begin position="999"/>
        <end position="1020"/>
    </location>
</feature>
<proteinExistence type="predicted"/>
<dbReference type="SUPFAM" id="SSF48403">
    <property type="entry name" value="Ankyrin repeat"/>
    <property type="match status" value="1"/>
</dbReference>
<dbReference type="Pfam" id="PF12796">
    <property type="entry name" value="Ank_2"/>
    <property type="match status" value="2"/>
</dbReference>
<dbReference type="GO" id="GO:0005886">
    <property type="term" value="C:plasma membrane"/>
    <property type="evidence" value="ECO:0007669"/>
    <property type="project" value="TreeGrafter"/>
</dbReference>
<feature type="domain" description="PGG" evidence="9">
    <location>
        <begin position="873"/>
        <end position="986"/>
    </location>
</feature>
<feature type="repeat" description="ANK" evidence="7">
    <location>
        <begin position="640"/>
        <end position="672"/>
    </location>
</feature>
<dbReference type="Proteomes" id="UP000237347">
    <property type="component" value="Unassembled WGS sequence"/>
</dbReference>
<feature type="transmembrane region" description="Helical" evidence="8">
    <location>
        <begin position="496"/>
        <end position="517"/>
    </location>
</feature>
<feature type="transmembrane region" description="Helical" evidence="8">
    <location>
        <begin position="881"/>
        <end position="902"/>
    </location>
</feature>
<feature type="repeat" description="ANK" evidence="7">
    <location>
        <begin position="575"/>
        <end position="598"/>
    </location>
</feature>
<feature type="transmembrane region" description="Helical" evidence="8">
    <location>
        <begin position="419"/>
        <end position="441"/>
    </location>
</feature>
<feature type="transmembrane region" description="Helical" evidence="8">
    <location>
        <begin position="956"/>
        <end position="987"/>
    </location>
</feature>
<dbReference type="Pfam" id="PF00023">
    <property type="entry name" value="Ank"/>
    <property type="match status" value="2"/>
</dbReference>
<comment type="subcellular location">
    <subcellularLocation>
        <location evidence="1">Membrane</location>
        <topology evidence="1">Multi-pass membrane protein</topology>
    </subcellularLocation>
</comment>
<evidence type="ECO:0000256" key="3">
    <source>
        <dbReference type="ARBA" id="ARBA00022737"/>
    </source>
</evidence>
<accession>A0AAW0IM76</accession>